<dbReference type="STRING" id="180088.A0A1J8PSV9"/>
<reference evidence="2 3" key="1">
    <citation type="submission" date="2016-03" db="EMBL/GenBank/DDBJ databases">
        <title>Comparative genomics of the ectomycorrhizal sister species Rhizopogon vinicolor and Rhizopogon vesiculosus (Basidiomycota: Boletales) reveals a divergence of the mating type B locus.</title>
        <authorList>
            <person name="Mujic A.B."/>
            <person name="Kuo A."/>
            <person name="Tritt A."/>
            <person name="Lipzen A."/>
            <person name="Chen C."/>
            <person name="Johnson J."/>
            <person name="Sharma A."/>
            <person name="Barry K."/>
            <person name="Grigoriev I.V."/>
            <person name="Spatafora J.W."/>
        </authorList>
    </citation>
    <scope>NUCLEOTIDE SEQUENCE [LARGE SCALE GENOMIC DNA]</scope>
    <source>
        <strain evidence="2 3">AM-OR11-056</strain>
    </source>
</reference>
<proteinExistence type="predicted"/>
<dbReference type="GO" id="GO:0008270">
    <property type="term" value="F:zinc ion binding"/>
    <property type="evidence" value="ECO:0007669"/>
    <property type="project" value="InterPro"/>
</dbReference>
<keyword evidence="3" id="KW-1185">Reference proteome</keyword>
<feature type="region of interest" description="Disordered" evidence="1">
    <location>
        <begin position="45"/>
        <end position="65"/>
    </location>
</feature>
<evidence type="ECO:0000313" key="3">
    <source>
        <dbReference type="Proteomes" id="UP000183567"/>
    </source>
</evidence>
<organism evidence="2 3">
    <name type="scientific">Rhizopogon vesiculosus</name>
    <dbReference type="NCBI Taxonomy" id="180088"/>
    <lineage>
        <taxon>Eukaryota</taxon>
        <taxon>Fungi</taxon>
        <taxon>Dikarya</taxon>
        <taxon>Basidiomycota</taxon>
        <taxon>Agaricomycotina</taxon>
        <taxon>Agaricomycetes</taxon>
        <taxon>Agaricomycetidae</taxon>
        <taxon>Boletales</taxon>
        <taxon>Suillineae</taxon>
        <taxon>Rhizopogonaceae</taxon>
        <taxon>Rhizopogon</taxon>
    </lineage>
</organism>
<protein>
    <submittedName>
        <fullName evidence="2">Uncharacterized protein</fullName>
    </submittedName>
</protein>
<gene>
    <name evidence="2" type="ORF">AZE42_09946</name>
</gene>
<dbReference type="GO" id="GO:0004089">
    <property type="term" value="F:carbonate dehydratase activity"/>
    <property type="evidence" value="ECO:0007669"/>
    <property type="project" value="InterPro"/>
</dbReference>
<accession>A0A1J8PSV9</accession>
<name>A0A1J8PSV9_9AGAM</name>
<evidence type="ECO:0000256" key="1">
    <source>
        <dbReference type="SAM" id="MobiDB-lite"/>
    </source>
</evidence>
<dbReference type="EMBL" id="LVVM01004718">
    <property type="protein sequence ID" value="OJA12294.1"/>
    <property type="molecule type" value="Genomic_DNA"/>
</dbReference>
<dbReference type="InterPro" id="IPR036874">
    <property type="entry name" value="Carbonic_anhydrase_sf"/>
</dbReference>
<dbReference type="Gene3D" id="3.40.1050.10">
    <property type="entry name" value="Carbonic anhydrase"/>
    <property type="match status" value="1"/>
</dbReference>
<sequence length="85" mass="9318">MSPHSGEAPLDDNKHRTEGVIKGVQVFGQSNSDIFTRRNIANLFRDDDDDDDNGASVLTSAVEPTDVEHGEPLTALITLYIHRNA</sequence>
<dbReference type="AlphaFoldDB" id="A0A1J8PSV9"/>
<dbReference type="Proteomes" id="UP000183567">
    <property type="component" value="Unassembled WGS sequence"/>
</dbReference>
<evidence type="ECO:0000313" key="2">
    <source>
        <dbReference type="EMBL" id="OJA12294.1"/>
    </source>
</evidence>
<comment type="caution">
    <text evidence="2">The sequence shown here is derived from an EMBL/GenBank/DDBJ whole genome shotgun (WGS) entry which is preliminary data.</text>
</comment>